<dbReference type="EMBL" id="RKQG01000003">
    <property type="protein sequence ID" value="RPE27985.1"/>
    <property type="molecule type" value="Genomic_DNA"/>
</dbReference>
<gene>
    <name evidence="2" type="ORF">EDD38_7291</name>
</gene>
<dbReference type="Proteomes" id="UP000266906">
    <property type="component" value="Unassembled WGS sequence"/>
</dbReference>
<keyword evidence="1" id="KW-0732">Signal</keyword>
<feature type="chain" id="PRO_5018312552" description="Ig-like domain-containing protein" evidence="1">
    <location>
        <begin position="22"/>
        <end position="145"/>
    </location>
</feature>
<reference evidence="2 3" key="1">
    <citation type="submission" date="2018-11" db="EMBL/GenBank/DDBJ databases">
        <title>Sequencing the genomes of 1000 actinobacteria strains.</title>
        <authorList>
            <person name="Klenk H.-P."/>
        </authorList>
    </citation>
    <scope>NUCLEOTIDE SEQUENCE [LARGE SCALE GENOMIC DNA]</scope>
    <source>
        <strain evidence="2 3">DSM 44781</strain>
    </source>
</reference>
<accession>A0A3N4RAI3</accession>
<dbReference type="AlphaFoldDB" id="A0A3N4RAI3"/>
<evidence type="ECO:0000256" key="1">
    <source>
        <dbReference type="SAM" id="SignalP"/>
    </source>
</evidence>
<evidence type="ECO:0000313" key="2">
    <source>
        <dbReference type="EMBL" id="RPE27985.1"/>
    </source>
</evidence>
<feature type="signal peptide" evidence="1">
    <location>
        <begin position="1"/>
        <end position="21"/>
    </location>
</feature>
<evidence type="ECO:0000313" key="3">
    <source>
        <dbReference type="Proteomes" id="UP000266906"/>
    </source>
</evidence>
<evidence type="ECO:0008006" key="4">
    <source>
        <dbReference type="Google" id="ProtNLM"/>
    </source>
</evidence>
<comment type="caution">
    <text evidence="2">The sequence shown here is derived from an EMBL/GenBank/DDBJ whole genome shotgun (WGS) entry which is preliminary data.</text>
</comment>
<proteinExistence type="predicted"/>
<protein>
    <recommendedName>
        <fullName evidence="4">Ig-like domain-containing protein</fullName>
    </recommendedName>
</protein>
<organism evidence="2 3">
    <name type="scientific">Kitasatospora cineracea</name>
    <dbReference type="NCBI Taxonomy" id="88074"/>
    <lineage>
        <taxon>Bacteria</taxon>
        <taxon>Bacillati</taxon>
        <taxon>Actinomycetota</taxon>
        <taxon>Actinomycetes</taxon>
        <taxon>Kitasatosporales</taxon>
        <taxon>Streptomycetaceae</taxon>
        <taxon>Kitasatospora</taxon>
    </lineage>
</organism>
<dbReference type="RefSeq" id="WP_123821493.1">
    <property type="nucleotide sequence ID" value="NZ_RKQG01000003.1"/>
</dbReference>
<name>A0A3N4RAI3_9ACTN</name>
<sequence>MRHKALAAMLSCLLTTAAACALPHGNDPNTAACWATFVPGHAGIFPSDSLRIRCAPALTAFRVVLQLQYAAPVPFRADWHLETTSPPDTRVPGTDSLTYTVSADQCSIGFWRLDAEISGTNPDGTPMTPPSIGSAQARTTMVSCA</sequence>
<keyword evidence="3" id="KW-1185">Reference proteome</keyword>
<dbReference type="PROSITE" id="PS51257">
    <property type="entry name" value="PROKAR_LIPOPROTEIN"/>
    <property type="match status" value="1"/>
</dbReference>